<gene>
    <name evidence="2" type="ORF">GCM10022419_097010</name>
</gene>
<dbReference type="InterPro" id="IPR004360">
    <property type="entry name" value="Glyas_Fos-R_dOase_dom"/>
</dbReference>
<evidence type="ECO:0000313" key="3">
    <source>
        <dbReference type="Proteomes" id="UP001500630"/>
    </source>
</evidence>
<evidence type="ECO:0000259" key="1">
    <source>
        <dbReference type="Pfam" id="PF00903"/>
    </source>
</evidence>
<dbReference type="EMBL" id="BAABDQ010000033">
    <property type="protein sequence ID" value="GAA3598239.1"/>
    <property type="molecule type" value="Genomic_DNA"/>
</dbReference>
<evidence type="ECO:0000313" key="2">
    <source>
        <dbReference type="EMBL" id="GAA3598239.1"/>
    </source>
</evidence>
<dbReference type="Pfam" id="PF00903">
    <property type="entry name" value="Glyoxalase"/>
    <property type="match status" value="1"/>
</dbReference>
<dbReference type="PANTHER" id="PTHR36503:SF1">
    <property type="entry name" value="BLR2520 PROTEIN"/>
    <property type="match status" value="1"/>
</dbReference>
<dbReference type="Proteomes" id="UP001500630">
    <property type="component" value="Unassembled WGS sequence"/>
</dbReference>
<dbReference type="PANTHER" id="PTHR36503">
    <property type="entry name" value="BLR2520 PROTEIN"/>
    <property type="match status" value="1"/>
</dbReference>
<feature type="domain" description="Glyoxalase/fosfomycin resistance/dioxygenase" evidence="1">
    <location>
        <begin position="147"/>
        <end position="260"/>
    </location>
</feature>
<dbReference type="RefSeq" id="WP_345572789.1">
    <property type="nucleotide sequence ID" value="NZ_BAABDQ010000033.1"/>
</dbReference>
<organism evidence="2 3">
    <name type="scientific">Nonomuraea rosea</name>
    <dbReference type="NCBI Taxonomy" id="638574"/>
    <lineage>
        <taxon>Bacteria</taxon>
        <taxon>Bacillati</taxon>
        <taxon>Actinomycetota</taxon>
        <taxon>Actinomycetes</taxon>
        <taxon>Streptosporangiales</taxon>
        <taxon>Streptosporangiaceae</taxon>
        <taxon>Nonomuraea</taxon>
    </lineage>
</organism>
<dbReference type="InterPro" id="IPR029068">
    <property type="entry name" value="Glyas_Bleomycin-R_OHBP_Dase"/>
</dbReference>
<proteinExistence type="predicted"/>
<dbReference type="Gene3D" id="3.10.180.10">
    <property type="entry name" value="2,3-Dihydroxybiphenyl 1,2-Dioxygenase, domain 1"/>
    <property type="match status" value="2"/>
</dbReference>
<name>A0ABP6Z448_9ACTN</name>
<reference evidence="3" key="1">
    <citation type="journal article" date="2019" name="Int. J. Syst. Evol. Microbiol.">
        <title>The Global Catalogue of Microorganisms (GCM) 10K type strain sequencing project: providing services to taxonomists for standard genome sequencing and annotation.</title>
        <authorList>
            <consortium name="The Broad Institute Genomics Platform"/>
            <consortium name="The Broad Institute Genome Sequencing Center for Infectious Disease"/>
            <person name="Wu L."/>
            <person name="Ma J."/>
        </authorList>
    </citation>
    <scope>NUCLEOTIDE SEQUENCE [LARGE SCALE GENOMIC DNA]</scope>
    <source>
        <strain evidence="3">JCM 17326</strain>
    </source>
</reference>
<keyword evidence="3" id="KW-1185">Reference proteome</keyword>
<protein>
    <recommendedName>
        <fullName evidence="1">Glyoxalase/fosfomycin resistance/dioxygenase domain-containing protein</fullName>
    </recommendedName>
</protein>
<accession>A0ABP6Z448</accession>
<comment type="caution">
    <text evidence="2">The sequence shown here is derived from an EMBL/GenBank/DDBJ whole genome shotgun (WGS) entry which is preliminary data.</text>
</comment>
<dbReference type="SUPFAM" id="SSF54593">
    <property type="entry name" value="Glyoxalase/Bleomycin resistance protein/Dihydroxybiphenyl dioxygenase"/>
    <property type="match status" value="2"/>
</dbReference>
<sequence>MTLSLDVVTLGVPEVQAAHIFYKAAFSPTAADHGRHVRLDLHGAGQVALHGIEALAADAQAEPATSGFRGYVLSFIVSQPREVETVLNAAFQNGARVLKPAKKSLFAGFSAVYQAPDGAIWKLAAPIRKDTGPAGEPPLPTETALFLGVAEPNVSKVFYTALGMIVDRDYGSKYVDFRLAPGTCRLGLLPRQVLAKDAGVGEAGTGFRAMVLTCETGSRAEVDALVAAAVSAGGRVAVAAGETEQGYSGHFTDPDGFLWKVVSA</sequence>